<dbReference type="RefSeq" id="WP_164487267.1">
    <property type="nucleotide sequence ID" value="NZ_CP027706.1"/>
</dbReference>
<accession>A0ABX8MT82</accession>
<sequence>MSRTAIRRSGASPSEPPQFDTGCPHHLSALRKVLRCQLEAAPGRADSLS</sequence>
<evidence type="ECO:0000256" key="1">
    <source>
        <dbReference type="SAM" id="MobiDB-lite"/>
    </source>
</evidence>
<keyword evidence="3" id="KW-1185">Reference proteome</keyword>
<dbReference type="EMBL" id="CP077074">
    <property type="protein sequence ID" value="QXH42167.1"/>
    <property type="molecule type" value="Genomic_DNA"/>
</dbReference>
<dbReference type="Proteomes" id="UP000693952">
    <property type="component" value="Chromosome"/>
</dbReference>
<evidence type="ECO:0000313" key="2">
    <source>
        <dbReference type="EMBL" id="QXH42167.1"/>
    </source>
</evidence>
<proteinExistence type="predicted"/>
<name>A0ABX8MT82_9PSED</name>
<gene>
    <name evidence="2" type="ORF">KSS89_08095</name>
</gene>
<feature type="region of interest" description="Disordered" evidence="1">
    <location>
        <begin position="1"/>
        <end position="24"/>
    </location>
</feature>
<organism evidence="2 3">
    <name type="scientific">Pseudomonas sessilinigenes</name>
    <dbReference type="NCBI Taxonomy" id="658629"/>
    <lineage>
        <taxon>Bacteria</taxon>
        <taxon>Pseudomonadati</taxon>
        <taxon>Pseudomonadota</taxon>
        <taxon>Gammaproteobacteria</taxon>
        <taxon>Pseudomonadales</taxon>
        <taxon>Pseudomonadaceae</taxon>
        <taxon>Pseudomonas</taxon>
    </lineage>
</organism>
<protein>
    <submittedName>
        <fullName evidence="2">Uncharacterized protein</fullName>
    </submittedName>
</protein>
<reference evidence="2" key="1">
    <citation type="submission" date="2021-06" db="EMBL/GenBank/DDBJ databases">
        <title>Updating the genus Pseudomonas: Description of 43 new species and partition of the Pseudomonas putida group.</title>
        <authorList>
            <person name="Girard L."/>
            <person name="Lood C."/>
            <person name="Vandamme P."/>
            <person name="Rokni-Zadeh H."/>
            <person name="van Noort V."/>
            <person name="Hofte M."/>
            <person name="Lavigne R."/>
            <person name="De Mot R."/>
        </authorList>
    </citation>
    <scope>NUCLEOTIDE SEQUENCE</scope>
    <source>
        <strain evidence="2">CMR12a</strain>
    </source>
</reference>
<evidence type="ECO:0000313" key="3">
    <source>
        <dbReference type="Proteomes" id="UP000693952"/>
    </source>
</evidence>